<name>A0A4C1TY38_EUMVA</name>
<evidence type="ECO:0000313" key="3">
    <source>
        <dbReference type="Proteomes" id="UP000299102"/>
    </source>
</evidence>
<feature type="compositionally biased region" description="Basic and acidic residues" evidence="1">
    <location>
        <begin position="40"/>
        <end position="54"/>
    </location>
</feature>
<dbReference type="OrthoDB" id="410404at2759"/>
<dbReference type="EMBL" id="BGZK01000101">
    <property type="protein sequence ID" value="GBP18774.1"/>
    <property type="molecule type" value="Genomic_DNA"/>
</dbReference>
<evidence type="ECO:0000256" key="1">
    <source>
        <dbReference type="SAM" id="MobiDB-lite"/>
    </source>
</evidence>
<feature type="region of interest" description="Disordered" evidence="1">
    <location>
        <begin position="40"/>
        <end position="68"/>
    </location>
</feature>
<gene>
    <name evidence="2" type="ORF">EVAR_93202_1</name>
</gene>
<accession>A0A4C1TY38</accession>
<dbReference type="AlphaFoldDB" id="A0A4C1TY38"/>
<evidence type="ECO:0000313" key="2">
    <source>
        <dbReference type="EMBL" id="GBP18774.1"/>
    </source>
</evidence>
<organism evidence="2 3">
    <name type="scientific">Eumeta variegata</name>
    <name type="common">Bagworm moth</name>
    <name type="synonym">Eumeta japonica</name>
    <dbReference type="NCBI Taxonomy" id="151549"/>
    <lineage>
        <taxon>Eukaryota</taxon>
        <taxon>Metazoa</taxon>
        <taxon>Ecdysozoa</taxon>
        <taxon>Arthropoda</taxon>
        <taxon>Hexapoda</taxon>
        <taxon>Insecta</taxon>
        <taxon>Pterygota</taxon>
        <taxon>Neoptera</taxon>
        <taxon>Endopterygota</taxon>
        <taxon>Lepidoptera</taxon>
        <taxon>Glossata</taxon>
        <taxon>Ditrysia</taxon>
        <taxon>Tineoidea</taxon>
        <taxon>Psychidae</taxon>
        <taxon>Oiketicinae</taxon>
        <taxon>Eumeta</taxon>
    </lineage>
</organism>
<feature type="compositionally biased region" description="Polar residues" evidence="1">
    <location>
        <begin position="56"/>
        <end position="68"/>
    </location>
</feature>
<dbReference type="Proteomes" id="UP000299102">
    <property type="component" value="Unassembled WGS sequence"/>
</dbReference>
<proteinExistence type="predicted"/>
<protein>
    <submittedName>
        <fullName evidence="2">Uncharacterized protein</fullName>
    </submittedName>
</protein>
<sequence length="68" mass="7889">MRFLRNMCEVSLKDRYRSSDVRESCGLKEGVVPDIQRDHAERFPVGRTERRADTLKIQSDTSTSKGWS</sequence>
<keyword evidence="3" id="KW-1185">Reference proteome</keyword>
<comment type="caution">
    <text evidence="2">The sequence shown here is derived from an EMBL/GenBank/DDBJ whole genome shotgun (WGS) entry which is preliminary data.</text>
</comment>
<reference evidence="2 3" key="1">
    <citation type="journal article" date="2019" name="Commun. Biol.">
        <title>The bagworm genome reveals a unique fibroin gene that provides high tensile strength.</title>
        <authorList>
            <person name="Kono N."/>
            <person name="Nakamura H."/>
            <person name="Ohtoshi R."/>
            <person name="Tomita M."/>
            <person name="Numata K."/>
            <person name="Arakawa K."/>
        </authorList>
    </citation>
    <scope>NUCLEOTIDE SEQUENCE [LARGE SCALE GENOMIC DNA]</scope>
</reference>